<dbReference type="InterPro" id="IPR050796">
    <property type="entry name" value="SCF_F-box_component"/>
</dbReference>
<dbReference type="Pfam" id="PF00646">
    <property type="entry name" value="F-box"/>
    <property type="match status" value="1"/>
</dbReference>
<gene>
    <name evidence="2" type="ORF">C2S53_010216</name>
</gene>
<organism evidence="2 3">
    <name type="scientific">Perilla frutescens var. hirtella</name>
    <name type="common">Perilla citriodora</name>
    <name type="synonym">Perilla setoyensis</name>
    <dbReference type="NCBI Taxonomy" id="608512"/>
    <lineage>
        <taxon>Eukaryota</taxon>
        <taxon>Viridiplantae</taxon>
        <taxon>Streptophyta</taxon>
        <taxon>Embryophyta</taxon>
        <taxon>Tracheophyta</taxon>
        <taxon>Spermatophyta</taxon>
        <taxon>Magnoliopsida</taxon>
        <taxon>eudicotyledons</taxon>
        <taxon>Gunneridae</taxon>
        <taxon>Pentapetalae</taxon>
        <taxon>asterids</taxon>
        <taxon>lamiids</taxon>
        <taxon>Lamiales</taxon>
        <taxon>Lamiaceae</taxon>
        <taxon>Nepetoideae</taxon>
        <taxon>Elsholtzieae</taxon>
        <taxon>Perilla</taxon>
    </lineage>
</organism>
<evidence type="ECO:0000259" key="1">
    <source>
        <dbReference type="PROSITE" id="PS50181"/>
    </source>
</evidence>
<keyword evidence="3" id="KW-1185">Reference proteome</keyword>
<dbReference type="AlphaFoldDB" id="A0AAD4ISU0"/>
<name>A0AAD4ISU0_PERFH</name>
<accession>A0AAD4ISU0</accession>
<evidence type="ECO:0000313" key="2">
    <source>
        <dbReference type="EMBL" id="KAH6820874.1"/>
    </source>
</evidence>
<protein>
    <recommendedName>
        <fullName evidence="1">F-box domain-containing protein</fullName>
    </recommendedName>
</protein>
<proteinExistence type="predicted"/>
<dbReference type="PANTHER" id="PTHR31672:SF13">
    <property type="entry name" value="F-BOX PROTEIN CPR30-LIKE"/>
    <property type="match status" value="1"/>
</dbReference>
<comment type="caution">
    <text evidence="2">The sequence shown here is derived from an EMBL/GenBank/DDBJ whole genome shotgun (WGS) entry which is preliminary data.</text>
</comment>
<dbReference type="PROSITE" id="PS50181">
    <property type="entry name" value="FBOX"/>
    <property type="match status" value="1"/>
</dbReference>
<dbReference type="SMART" id="SM00256">
    <property type="entry name" value="FBOX"/>
    <property type="match status" value="1"/>
</dbReference>
<dbReference type="PANTHER" id="PTHR31672">
    <property type="entry name" value="BNACNNG10540D PROTEIN"/>
    <property type="match status" value="1"/>
</dbReference>
<dbReference type="Pfam" id="PF07734">
    <property type="entry name" value="FBA_1"/>
    <property type="match status" value="1"/>
</dbReference>
<dbReference type="Gene3D" id="1.20.1280.50">
    <property type="match status" value="1"/>
</dbReference>
<dbReference type="Proteomes" id="UP001190926">
    <property type="component" value="Unassembled WGS sequence"/>
</dbReference>
<dbReference type="InterPro" id="IPR001810">
    <property type="entry name" value="F-box_dom"/>
</dbReference>
<dbReference type="CDD" id="cd22157">
    <property type="entry name" value="F-box_AtFBW1-like"/>
    <property type="match status" value="1"/>
</dbReference>
<evidence type="ECO:0000313" key="3">
    <source>
        <dbReference type="Proteomes" id="UP001190926"/>
    </source>
</evidence>
<dbReference type="InterPro" id="IPR017451">
    <property type="entry name" value="F-box-assoc_interact_dom"/>
</dbReference>
<dbReference type="InterPro" id="IPR036047">
    <property type="entry name" value="F-box-like_dom_sf"/>
</dbReference>
<sequence>MGGMKHTASYDLPHDIIENILFRLPVKSLLRFQGVCKHWKATISDPKFGETHRQRPKNSPHLYLQIQLKKSPPSRLLPQLTKEDAFTRVALENHEFRHHSALEYPPVNKSGSSVWCHCDGLFLISRHKISYSLWNPSCRTYKKLRYPYPVDSVNPLLRSGICYDPLAKDYKVVLGDAKHYAVFYCKRNCWSEMREMNNVCSVSHTNREGVQFKGCIYWIWCSRLICFDGRDETFKDLSNTINLDCRDDYSHSLISSTNDLYIFPVYKTFSVRNEIVIMKKDGDDEEAWMEFVVKLPFPDLYIKPLCSTEENKIVVSVFPGINYLLYDDTERCFTQIQNSSGFVCSRLFPYLENLLLL</sequence>
<dbReference type="SUPFAM" id="SSF81383">
    <property type="entry name" value="F-box domain"/>
    <property type="match status" value="1"/>
</dbReference>
<dbReference type="NCBIfam" id="TIGR01640">
    <property type="entry name" value="F_box_assoc_1"/>
    <property type="match status" value="1"/>
</dbReference>
<feature type="domain" description="F-box" evidence="1">
    <location>
        <begin position="6"/>
        <end position="55"/>
    </location>
</feature>
<dbReference type="EMBL" id="SDAM02002926">
    <property type="protein sequence ID" value="KAH6820874.1"/>
    <property type="molecule type" value="Genomic_DNA"/>
</dbReference>
<reference evidence="2 3" key="1">
    <citation type="journal article" date="2021" name="Nat. Commun.">
        <title>Incipient diploidization of the medicinal plant Perilla within 10,000 years.</title>
        <authorList>
            <person name="Zhang Y."/>
            <person name="Shen Q."/>
            <person name="Leng L."/>
            <person name="Zhang D."/>
            <person name="Chen S."/>
            <person name="Shi Y."/>
            <person name="Ning Z."/>
            <person name="Chen S."/>
        </authorList>
    </citation>
    <scope>NUCLEOTIDE SEQUENCE [LARGE SCALE GENOMIC DNA]</scope>
    <source>
        <strain evidence="3">cv. PC099</strain>
    </source>
</reference>
<dbReference type="InterPro" id="IPR006527">
    <property type="entry name" value="F-box-assoc_dom_typ1"/>
</dbReference>